<dbReference type="EMBL" id="WCTY01000041">
    <property type="protein sequence ID" value="KAB4180587.1"/>
    <property type="molecule type" value="Genomic_DNA"/>
</dbReference>
<gene>
    <name evidence="1" type="ORF">ERS417307_01690</name>
    <name evidence="2" type="ORF">GAQ44_19435</name>
    <name evidence="3" type="ORF">POZ22_05835</name>
</gene>
<evidence type="ECO:0000313" key="3">
    <source>
        <dbReference type="EMBL" id="MDC1854311.1"/>
    </source>
</evidence>
<dbReference type="Proteomes" id="UP001214113">
    <property type="component" value="Unassembled WGS sequence"/>
</dbReference>
<dbReference type="GeneID" id="93046476"/>
<reference evidence="2 5" key="2">
    <citation type="journal article" date="2019" name="Nat. Med.">
        <title>A library of human gut bacterial isolates paired with longitudinal multiomics data enables mechanistic microbiome research.</title>
        <authorList>
            <person name="Poyet M."/>
            <person name="Groussin M."/>
            <person name="Gibbons S.M."/>
            <person name="Avila-Pacheco J."/>
            <person name="Jiang X."/>
            <person name="Kearney S.M."/>
            <person name="Perrotta A.R."/>
            <person name="Berdy B."/>
            <person name="Zhao S."/>
            <person name="Lieberman T.D."/>
            <person name="Swanson P.K."/>
            <person name="Smith M."/>
            <person name="Roesemann S."/>
            <person name="Alexander J.E."/>
            <person name="Rich S.A."/>
            <person name="Livny J."/>
            <person name="Vlamakis H."/>
            <person name="Clish C."/>
            <person name="Bullock K."/>
            <person name="Deik A."/>
            <person name="Scott J."/>
            <person name="Pierce K.A."/>
            <person name="Xavier R.J."/>
            <person name="Alm E.J."/>
        </authorList>
    </citation>
    <scope>NUCLEOTIDE SEQUENCE [LARGE SCALE GENOMIC DNA]</scope>
    <source>
        <strain evidence="2 5">BIOML-A19</strain>
    </source>
</reference>
<name>A0A174F3R8_BACUN</name>
<evidence type="ECO:0000313" key="5">
    <source>
        <dbReference type="Proteomes" id="UP000487221"/>
    </source>
</evidence>
<organism evidence="1 4">
    <name type="scientific">Bacteroides uniformis</name>
    <dbReference type="NCBI Taxonomy" id="820"/>
    <lineage>
        <taxon>Bacteria</taxon>
        <taxon>Pseudomonadati</taxon>
        <taxon>Bacteroidota</taxon>
        <taxon>Bacteroidia</taxon>
        <taxon>Bacteroidales</taxon>
        <taxon>Bacteroidaceae</taxon>
        <taxon>Bacteroides</taxon>
    </lineage>
</organism>
<dbReference type="EMBL" id="JAQNSB010000007">
    <property type="protein sequence ID" value="MDC1854311.1"/>
    <property type="molecule type" value="Genomic_DNA"/>
</dbReference>
<dbReference type="Proteomes" id="UP000095419">
    <property type="component" value="Unassembled WGS sequence"/>
</dbReference>
<dbReference type="AlphaFoldDB" id="A0A174F3R8"/>
<dbReference type="Proteomes" id="UP000487221">
    <property type="component" value="Unassembled WGS sequence"/>
</dbReference>
<accession>A0A174F3R8</accession>
<proteinExistence type="predicted"/>
<reference evidence="3" key="3">
    <citation type="submission" date="2022-10" db="EMBL/GenBank/DDBJ databases">
        <title>Human gut microbiome strain richness.</title>
        <authorList>
            <person name="Chen-Liaw A."/>
        </authorList>
    </citation>
    <scope>NUCLEOTIDE SEQUENCE</scope>
    <source>
        <strain evidence="3">BSD2780061687st1_G10_BSD2780061687b_171204</strain>
    </source>
</reference>
<dbReference type="EMBL" id="CYZF01000004">
    <property type="protein sequence ID" value="CUO43399.1"/>
    <property type="molecule type" value="Genomic_DNA"/>
</dbReference>
<evidence type="ECO:0000313" key="1">
    <source>
        <dbReference type="EMBL" id="CUO43399.1"/>
    </source>
</evidence>
<evidence type="ECO:0000313" key="2">
    <source>
        <dbReference type="EMBL" id="KAB4180587.1"/>
    </source>
</evidence>
<reference evidence="1 4" key="1">
    <citation type="submission" date="2015-09" db="EMBL/GenBank/DDBJ databases">
        <authorList>
            <consortium name="Pathogen Informatics"/>
        </authorList>
    </citation>
    <scope>NUCLEOTIDE SEQUENCE [LARGE SCALE GENOMIC DNA]</scope>
    <source>
        <strain evidence="1 4">2789STDY5608791</strain>
    </source>
</reference>
<evidence type="ECO:0000313" key="4">
    <source>
        <dbReference type="Proteomes" id="UP000095419"/>
    </source>
</evidence>
<sequence length="89" mass="10760">MNMPYKTSRDYQLLKKLLDEGKEIVCFTDFPIDNRIFRDVCKARKIGEGRYSVTCRGCEYASFWENHNYKWTFEDEMRMANIEFIEPNI</sequence>
<protein>
    <submittedName>
        <fullName evidence="1">Uncharacterized protein</fullName>
    </submittedName>
</protein>
<dbReference type="RefSeq" id="WP_007846552.1">
    <property type="nucleotide sequence ID" value="NZ_CP083677.1"/>
</dbReference>